<keyword evidence="4" id="KW-0812">Transmembrane</keyword>
<evidence type="ECO:0000259" key="5">
    <source>
        <dbReference type="PROSITE" id="PS01124"/>
    </source>
</evidence>
<dbReference type="SUPFAM" id="SSF46689">
    <property type="entry name" value="Homeodomain-like"/>
    <property type="match status" value="1"/>
</dbReference>
<feature type="domain" description="HTH araC/xylS-type" evidence="5">
    <location>
        <begin position="233"/>
        <end position="338"/>
    </location>
</feature>
<reference evidence="6 7" key="1">
    <citation type="journal article" date="2017" name="Int J Environ Stud">
        <title>Does the Miocene-Pliocene relict legume Oxytropis triphylla form nitrogen-fixing nodules with a combination of bacterial strains?</title>
        <authorList>
            <person name="Safronova V."/>
            <person name="Belimov A."/>
            <person name="Sazanova A."/>
            <person name="Kuznetsova I."/>
            <person name="Popova J."/>
            <person name="Andronov E."/>
            <person name="Verkhozina A."/>
            <person name="Tikhonovich I."/>
        </authorList>
    </citation>
    <scope>NUCLEOTIDE SEQUENCE [LARGE SCALE GENOMIC DNA]</scope>
    <source>
        <strain evidence="6 7">Tri-38</strain>
    </source>
</reference>
<dbReference type="SMART" id="SM00342">
    <property type="entry name" value="HTH_ARAC"/>
    <property type="match status" value="1"/>
</dbReference>
<keyword evidence="2" id="KW-0238">DNA-binding</keyword>
<evidence type="ECO:0000256" key="2">
    <source>
        <dbReference type="ARBA" id="ARBA00023125"/>
    </source>
</evidence>
<comment type="caution">
    <text evidence="6">The sequence shown here is derived from an EMBL/GenBank/DDBJ whole genome shotgun (WGS) entry which is preliminary data.</text>
</comment>
<dbReference type="PANTHER" id="PTHR43280">
    <property type="entry name" value="ARAC-FAMILY TRANSCRIPTIONAL REGULATOR"/>
    <property type="match status" value="1"/>
</dbReference>
<sequence>MLFVPLPFVVAFLLLILLVQMIRRNDGNAPNPFFTALIAVYVLQSVVIGVRWGYGVLQILPIQAVLAAIIPSLAWLSFEGLREGRSPLKRPLLLLHALPALLIVGFVAFWPAPISLALILIFLGYGIALTWLAWAGPNALGSSRLDGVISTYRALQVTAFSILASGLIDIVISLDFAETGGVYSGGIVAFGNVLALFILGTAATVAGTSQPPSEAAEEGAEATSVIVASEEDAQIAASLDTLMQSRTLYRDADLNLNRLARKMGLSIRQVSTAINRVKAMSVSQYVNDFRVREACRLLADTDEPITRIMFDAGFQTKSNFNREFLRVTGMSPKAWRSANLPPSGGERIFLDLALAKSLENPREGILQ</sequence>
<feature type="transmembrane region" description="Helical" evidence="4">
    <location>
        <begin position="34"/>
        <end position="54"/>
    </location>
</feature>
<dbReference type="GO" id="GO:0043565">
    <property type="term" value="F:sequence-specific DNA binding"/>
    <property type="evidence" value="ECO:0007669"/>
    <property type="project" value="InterPro"/>
</dbReference>
<keyword evidence="7" id="KW-1185">Reference proteome</keyword>
<feature type="transmembrane region" description="Helical" evidence="4">
    <location>
        <begin position="60"/>
        <end position="81"/>
    </location>
</feature>
<dbReference type="InterPro" id="IPR018060">
    <property type="entry name" value="HTH_AraC"/>
</dbReference>
<name>A0A2N9W3N3_9HYPH</name>
<dbReference type="AlphaFoldDB" id="A0A2N9W3N3"/>
<feature type="transmembrane region" description="Helical" evidence="4">
    <location>
        <begin position="186"/>
        <end position="206"/>
    </location>
</feature>
<accession>A0A2N9W3N3</accession>
<feature type="transmembrane region" description="Helical" evidence="4">
    <location>
        <begin position="154"/>
        <end position="174"/>
    </location>
</feature>
<feature type="transmembrane region" description="Helical" evidence="4">
    <location>
        <begin position="116"/>
        <end position="134"/>
    </location>
</feature>
<dbReference type="RefSeq" id="WP_099999493.1">
    <property type="nucleotide sequence ID" value="NZ_CP017940.1"/>
</dbReference>
<organism evidence="6 7">
    <name type="scientific">Phyllobacterium zundukense</name>
    <dbReference type="NCBI Taxonomy" id="1867719"/>
    <lineage>
        <taxon>Bacteria</taxon>
        <taxon>Pseudomonadati</taxon>
        <taxon>Pseudomonadota</taxon>
        <taxon>Alphaproteobacteria</taxon>
        <taxon>Hyphomicrobiales</taxon>
        <taxon>Phyllobacteriaceae</taxon>
        <taxon>Phyllobacterium</taxon>
    </lineage>
</organism>
<dbReference type="KEGG" id="pht:BLM14_11410"/>
<evidence type="ECO:0000256" key="4">
    <source>
        <dbReference type="SAM" id="Phobius"/>
    </source>
</evidence>
<evidence type="ECO:0000313" key="7">
    <source>
        <dbReference type="Proteomes" id="UP000232163"/>
    </source>
</evidence>
<dbReference type="Gene3D" id="1.10.10.60">
    <property type="entry name" value="Homeodomain-like"/>
    <property type="match status" value="1"/>
</dbReference>
<keyword evidence="1" id="KW-0805">Transcription regulation</keyword>
<keyword evidence="4" id="KW-0472">Membrane</keyword>
<dbReference type="PROSITE" id="PS01124">
    <property type="entry name" value="HTH_ARAC_FAMILY_2"/>
    <property type="match status" value="1"/>
</dbReference>
<keyword evidence="3" id="KW-0804">Transcription</keyword>
<evidence type="ECO:0000256" key="1">
    <source>
        <dbReference type="ARBA" id="ARBA00023015"/>
    </source>
</evidence>
<feature type="transmembrane region" description="Helical" evidence="4">
    <location>
        <begin position="93"/>
        <end position="110"/>
    </location>
</feature>
<dbReference type="EMBL" id="MZMT01000003">
    <property type="protein sequence ID" value="PIO46351.1"/>
    <property type="molecule type" value="Genomic_DNA"/>
</dbReference>
<dbReference type="GO" id="GO:0003700">
    <property type="term" value="F:DNA-binding transcription factor activity"/>
    <property type="evidence" value="ECO:0007669"/>
    <property type="project" value="InterPro"/>
</dbReference>
<feature type="transmembrane region" description="Helical" evidence="4">
    <location>
        <begin position="6"/>
        <end position="22"/>
    </location>
</feature>
<dbReference type="Pfam" id="PF12833">
    <property type="entry name" value="HTH_18"/>
    <property type="match status" value="1"/>
</dbReference>
<dbReference type="OrthoDB" id="345413at2"/>
<gene>
    <name evidence="6" type="ORF">B5P45_00660</name>
</gene>
<dbReference type="Proteomes" id="UP000232163">
    <property type="component" value="Unassembled WGS sequence"/>
</dbReference>
<dbReference type="InterPro" id="IPR009057">
    <property type="entry name" value="Homeodomain-like_sf"/>
</dbReference>
<evidence type="ECO:0000313" key="6">
    <source>
        <dbReference type="EMBL" id="PIO46351.1"/>
    </source>
</evidence>
<dbReference type="PANTHER" id="PTHR43280:SF29">
    <property type="entry name" value="ARAC-FAMILY TRANSCRIPTIONAL REGULATOR"/>
    <property type="match status" value="1"/>
</dbReference>
<keyword evidence="4" id="KW-1133">Transmembrane helix</keyword>
<evidence type="ECO:0000256" key="3">
    <source>
        <dbReference type="ARBA" id="ARBA00023163"/>
    </source>
</evidence>
<protein>
    <submittedName>
        <fullName evidence="6">AraC family transcriptional regulator</fullName>
    </submittedName>
</protein>
<proteinExistence type="predicted"/>